<keyword evidence="3" id="KW-0812">Transmembrane</keyword>
<accession>A0ABU9Y4B6</accession>
<reference evidence="10 11" key="1">
    <citation type="submission" date="2024-05" db="EMBL/GenBank/DDBJ databases">
        <authorList>
            <person name="Liu Q."/>
            <person name="Xin Y.-H."/>
        </authorList>
    </citation>
    <scope>NUCLEOTIDE SEQUENCE [LARGE SCALE GENOMIC DNA]</scope>
    <source>
        <strain evidence="10 11">CGMCC 1.10181</strain>
    </source>
</reference>
<dbReference type="InterPro" id="IPR000184">
    <property type="entry name" value="Bac_surfAg_D15"/>
</dbReference>
<keyword evidence="2" id="KW-1134">Transmembrane beta strand</keyword>
<dbReference type="Gene3D" id="3.10.20.310">
    <property type="entry name" value="membrane protein fhac"/>
    <property type="match status" value="2"/>
</dbReference>
<proteinExistence type="predicted"/>
<evidence type="ECO:0000313" key="11">
    <source>
        <dbReference type="Proteomes" id="UP001419910"/>
    </source>
</evidence>
<feature type="non-terminal residue" evidence="10">
    <location>
        <position position="1"/>
    </location>
</feature>
<comment type="subcellular location">
    <subcellularLocation>
        <location evidence="1">Membrane</location>
    </subcellularLocation>
</comment>
<keyword evidence="6" id="KW-0472">Membrane</keyword>
<evidence type="ECO:0000256" key="6">
    <source>
        <dbReference type="ARBA" id="ARBA00023136"/>
    </source>
</evidence>
<protein>
    <recommendedName>
        <fullName evidence="8">Outer membrane protein assembly factor BamA</fullName>
    </recommendedName>
</protein>
<dbReference type="InterPro" id="IPR023707">
    <property type="entry name" value="OM_assembly_BamA"/>
</dbReference>
<dbReference type="Proteomes" id="UP001419910">
    <property type="component" value="Unassembled WGS sequence"/>
</dbReference>
<keyword evidence="4" id="KW-0732">Signal</keyword>
<dbReference type="NCBIfam" id="TIGR03303">
    <property type="entry name" value="OM_YaeT"/>
    <property type="match status" value="1"/>
</dbReference>
<keyword evidence="7" id="KW-0998">Cell outer membrane</keyword>
<feature type="domain" description="POTRA" evidence="9">
    <location>
        <begin position="114"/>
        <end position="188"/>
    </location>
</feature>
<comment type="caution">
    <text evidence="10">The sequence shown here is derived from an EMBL/GenBank/DDBJ whole genome shotgun (WGS) entry which is preliminary data.</text>
</comment>
<evidence type="ECO:0000256" key="4">
    <source>
        <dbReference type="ARBA" id="ARBA00022729"/>
    </source>
</evidence>
<dbReference type="PROSITE" id="PS51779">
    <property type="entry name" value="POTRA"/>
    <property type="match status" value="1"/>
</dbReference>
<dbReference type="Pfam" id="PF01103">
    <property type="entry name" value="Omp85"/>
    <property type="match status" value="2"/>
</dbReference>
<dbReference type="EMBL" id="JBDIME010000011">
    <property type="protein sequence ID" value="MEN2790635.1"/>
    <property type="molecule type" value="Genomic_DNA"/>
</dbReference>
<evidence type="ECO:0000256" key="1">
    <source>
        <dbReference type="ARBA" id="ARBA00004370"/>
    </source>
</evidence>
<dbReference type="PIRSF" id="PIRSF006076">
    <property type="entry name" value="OM_assembly_OMP85"/>
    <property type="match status" value="1"/>
</dbReference>
<organism evidence="10 11">
    <name type="scientific">Sphingomonas oligophenolica</name>
    <dbReference type="NCBI Taxonomy" id="301154"/>
    <lineage>
        <taxon>Bacteria</taxon>
        <taxon>Pseudomonadati</taxon>
        <taxon>Pseudomonadota</taxon>
        <taxon>Alphaproteobacteria</taxon>
        <taxon>Sphingomonadales</taxon>
        <taxon>Sphingomonadaceae</taxon>
        <taxon>Sphingomonas</taxon>
    </lineage>
</organism>
<gene>
    <name evidence="10" type="primary">bamA</name>
    <name evidence="10" type="ORF">ABC974_13425</name>
</gene>
<dbReference type="InterPro" id="IPR039910">
    <property type="entry name" value="D15-like"/>
</dbReference>
<keyword evidence="5" id="KW-0677">Repeat</keyword>
<keyword evidence="11" id="KW-1185">Reference proteome</keyword>
<evidence type="ECO:0000256" key="3">
    <source>
        <dbReference type="ARBA" id="ARBA00022692"/>
    </source>
</evidence>
<evidence type="ECO:0000259" key="9">
    <source>
        <dbReference type="PROSITE" id="PS51779"/>
    </source>
</evidence>
<evidence type="ECO:0000256" key="2">
    <source>
        <dbReference type="ARBA" id="ARBA00022452"/>
    </source>
</evidence>
<dbReference type="RefSeq" id="WP_345840453.1">
    <property type="nucleotide sequence ID" value="NZ_JBDIME010000011.1"/>
</dbReference>
<name>A0ABU9Y4B6_9SPHN</name>
<dbReference type="Gene3D" id="2.40.160.50">
    <property type="entry name" value="membrane protein fhac: a member of the omp85/tpsb transporter family"/>
    <property type="match status" value="1"/>
</dbReference>
<evidence type="ECO:0000256" key="5">
    <source>
        <dbReference type="ARBA" id="ARBA00022737"/>
    </source>
</evidence>
<evidence type="ECO:0000256" key="7">
    <source>
        <dbReference type="ARBA" id="ARBA00023237"/>
    </source>
</evidence>
<dbReference type="InterPro" id="IPR034746">
    <property type="entry name" value="POTRA"/>
</dbReference>
<sequence length="662" mass="73254">YADFRVTSAVAELTPDKKDFIITYVVEEGPRYKFGDVTVDSDIRDFDNKRLAATLPMHKGDWYNAKQVEDSVDSLSESTGLFGYAFTDVNPEFDRDKDKLTMGINFHIAQAQRTYVERVEINGNTQTQDKVIRREIRLSEGDAFNSFQVKRSQDRINSLGFFQEKFEIKKNQGSAPDRVVLTADLEEKSTGELSLSAGYSSLEKFIIQASIKQRNFRGKGQELRASVNWSSYSKSIELGFTEPYLFDKNIAIGGDIFRRDYNAFNYIGDQRNTTYTQVSTGFQIRTGVPLTEYWSLSGRYGLSYDEVGLDKATYFNQVTNTCDPNIAGRYLCDAIGNRWTSSVGYSLVYDSLNNRLRPTGGHRFAFSQDFAGLGGDVRYVRTRFEGAKYWGLGHSGFVLSANAEGGFIKSLEKSRGAGVDNVRITDRFYLGEPDFRGFDIRGIGPRVTRIPYTTDSAGNQILQTDRTQYLADDALGGRAYYLGRLELEIPLGAGIRELGLRPSIYLQAGALFGITRPLINTTPFPVHEDPVTHKITIAAYTTQALSTGGLPLYSTPATDALTVANNGVPLVTTCSTGYSATIGAVVGAGCSGTSTNDKYLTQPVQPYKEFFGGNSAKPRLSVGAGFNWNSPFGPLRIDVAYALLKDPSDDTKLVTFNVGTQF</sequence>
<dbReference type="PANTHER" id="PTHR12815">
    <property type="entry name" value="SORTING AND ASSEMBLY MACHINERY SAMM50 PROTEIN FAMILY MEMBER"/>
    <property type="match status" value="1"/>
</dbReference>
<dbReference type="PANTHER" id="PTHR12815:SF23">
    <property type="entry name" value="OUTER MEMBRANE PROTEIN ASSEMBLY FACTOR BAMA"/>
    <property type="match status" value="1"/>
</dbReference>
<dbReference type="InterPro" id="IPR010827">
    <property type="entry name" value="BamA/TamA_POTRA"/>
</dbReference>
<evidence type="ECO:0000313" key="10">
    <source>
        <dbReference type="EMBL" id="MEN2790635.1"/>
    </source>
</evidence>
<dbReference type="Pfam" id="PF07244">
    <property type="entry name" value="POTRA"/>
    <property type="match status" value="2"/>
</dbReference>
<evidence type="ECO:0000256" key="8">
    <source>
        <dbReference type="NCBIfam" id="TIGR03303"/>
    </source>
</evidence>